<sequence>MLTIEDILNLIPENGIMAVVQRDLEANGDRYTLLILKYLLEKGELVFLFLYEPYTVLTRNLSNIGLNVGDFLDKNLIIFDVFGSVNKIEKNVKGVYTLSGYMDDVIFISKMKEWAGGVIRRQKIKVDKLWMVTYLSSGVCRLFQNPLYTYKMIWLMREDILKGKSPRTIITYSPVECPLLEDIVYFVSDVVIETKIIKGKKVGIISKGPEENVIFELFEER</sequence>
<reference evidence="1 2" key="2">
    <citation type="journal article" date="2016" name="Int. J. Syst. Evol. Microbiol.">
        <title>Pyrococcus kukulkanii sp. nov., a hyperthermophilic, piezophilic archaeon isolated from a deep-sea hydrothermal vent.</title>
        <authorList>
            <person name="Callac N."/>
            <person name="Oger P."/>
            <person name="Lesongeur F."/>
            <person name="Rattray J.E."/>
            <person name="Vannier P."/>
            <person name="Michoud G."/>
            <person name="Beauverger M."/>
            <person name="Gayet N."/>
            <person name="Rouxel O."/>
            <person name="Jebbar M."/>
            <person name="Godfroy A."/>
        </authorList>
    </citation>
    <scope>NUCLEOTIDE SEQUENCE [LARGE SCALE GENOMIC DNA]</scope>
    <source>
        <strain evidence="1 2">NCB100</strain>
    </source>
</reference>
<dbReference type="EMBL" id="CP010835">
    <property type="protein sequence ID" value="AMM53680.1"/>
    <property type="molecule type" value="Genomic_DNA"/>
</dbReference>
<proteinExistence type="predicted"/>
<organism evidence="1 2">
    <name type="scientific">Pyrococcus kukulkanii</name>
    <dbReference type="NCBI Taxonomy" id="1609559"/>
    <lineage>
        <taxon>Archaea</taxon>
        <taxon>Methanobacteriati</taxon>
        <taxon>Methanobacteriota</taxon>
        <taxon>Thermococci</taxon>
        <taxon>Thermococcales</taxon>
        <taxon>Thermococcaceae</taxon>
        <taxon>Pyrococcus</taxon>
    </lineage>
</organism>
<dbReference type="InterPro" id="IPR027417">
    <property type="entry name" value="P-loop_NTPase"/>
</dbReference>
<gene>
    <name evidence="1" type="ORF">TQ32_03695</name>
</gene>
<evidence type="ECO:0008006" key="3">
    <source>
        <dbReference type="Google" id="ProtNLM"/>
    </source>
</evidence>
<dbReference type="PATRIC" id="fig|1609559.3.peg.768"/>
<reference evidence="2" key="1">
    <citation type="submission" date="2015-02" db="EMBL/GenBank/DDBJ databases">
        <title>Pyrococcus kukulkanii sp. nov., a novel hyperthermophilic archaeon isolated from a deep-sea hydrothermal vent at the Guaymas Basin.</title>
        <authorList>
            <person name="Oger P.M."/>
            <person name="Callac N."/>
            <person name="Jebbar M."/>
            <person name="Godfroy A."/>
        </authorList>
    </citation>
    <scope>NUCLEOTIDE SEQUENCE [LARGE SCALE GENOMIC DNA]</scope>
    <source>
        <strain evidence="2">NCB100</strain>
    </source>
</reference>
<dbReference type="KEGG" id="pyc:TQ32_03695"/>
<dbReference type="Proteomes" id="UP000070587">
    <property type="component" value="Chromosome"/>
</dbReference>
<name>A0A127B8I8_9EURY</name>
<protein>
    <recommendedName>
        <fullName evidence="3">KaiC-like domain-containing protein</fullName>
    </recommendedName>
</protein>
<dbReference type="STRING" id="1609559.TQ32_03695"/>
<accession>A0A127B8I8</accession>
<dbReference type="Gene3D" id="3.40.50.300">
    <property type="entry name" value="P-loop containing nucleotide triphosphate hydrolases"/>
    <property type="match status" value="1"/>
</dbReference>
<dbReference type="AlphaFoldDB" id="A0A127B8I8"/>
<evidence type="ECO:0000313" key="2">
    <source>
        <dbReference type="Proteomes" id="UP000070587"/>
    </source>
</evidence>
<dbReference type="OrthoDB" id="96080at2157"/>
<evidence type="ECO:0000313" key="1">
    <source>
        <dbReference type="EMBL" id="AMM53680.1"/>
    </source>
</evidence>